<dbReference type="PANTHER" id="PTHR42924">
    <property type="entry name" value="EXONUCLEASE"/>
    <property type="match status" value="1"/>
</dbReference>
<dbReference type="SMART" id="SM00481">
    <property type="entry name" value="POLIIIAc"/>
    <property type="match status" value="1"/>
</dbReference>
<evidence type="ECO:0000313" key="3">
    <source>
        <dbReference type="Proteomes" id="UP000733611"/>
    </source>
</evidence>
<reference evidence="2" key="1">
    <citation type="journal article" date="2021" name="PeerJ">
        <title>Extensive microbial diversity within the chicken gut microbiome revealed by metagenomics and culture.</title>
        <authorList>
            <person name="Gilroy R."/>
            <person name="Ravi A."/>
            <person name="Getino M."/>
            <person name="Pursley I."/>
            <person name="Horton D.L."/>
            <person name="Alikhan N.F."/>
            <person name="Baker D."/>
            <person name="Gharbi K."/>
            <person name="Hall N."/>
            <person name="Watson M."/>
            <person name="Adriaenssens E.M."/>
            <person name="Foster-Nyarko E."/>
            <person name="Jarju S."/>
            <person name="Secka A."/>
            <person name="Antonio M."/>
            <person name="Oren A."/>
            <person name="Chaudhuri R.R."/>
            <person name="La Ragione R."/>
            <person name="Hildebrand F."/>
            <person name="Pallen M.J."/>
        </authorList>
    </citation>
    <scope>NUCLEOTIDE SEQUENCE</scope>
    <source>
        <strain evidence="2">378</strain>
    </source>
</reference>
<dbReference type="CDD" id="cd07438">
    <property type="entry name" value="PHP_HisPPase_AMP"/>
    <property type="match status" value="1"/>
</dbReference>
<feature type="domain" description="Polymerase/histidinol phosphatase N-terminal" evidence="1">
    <location>
        <begin position="60"/>
        <end position="163"/>
    </location>
</feature>
<dbReference type="GO" id="GO:0004534">
    <property type="term" value="F:5'-3' RNA exonuclease activity"/>
    <property type="evidence" value="ECO:0007669"/>
    <property type="project" value="TreeGrafter"/>
</dbReference>
<evidence type="ECO:0000259" key="1">
    <source>
        <dbReference type="SMART" id="SM00481"/>
    </source>
</evidence>
<proteinExistence type="predicted"/>
<evidence type="ECO:0000313" key="2">
    <source>
        <dbReference type="EMBL" id="MBU3845360.1"/>
    </source>
</evidence>
<sequence>MPSRHLLSQFFLSGALVRAVEFGTFKERGTQCSLQQTAAVLDGGVIRVEEIRVLTTISNIDLHSHTTASDGALSPEKIVQRAYARGLNVLAITDHDLVAGVAAAVAAAQEGNAKLRAHAPDMPQEDFLYGTGTVIGVERGVLERTPEERQLTIIPGVEFSTLWQEEQIHVVGLFVDITHPQLLDLEANRKEARQKRAIAIGDKLARLGIEQAYERCVAAALPGAAITRGNYARLIFQDGKAKTVDDAFHRFLRRGQPAYVPSEWGPVDEVVAAIKAAGGVAVLAHPRRYNISNQRLRKLIYEFRQYGGEALEVASSQQKPTDREYLTHLCEQYELLASLGSDFHAEGPYRDLGQNIDLPEKLTPVWSLPEALKFGLEPSFKQRVVHVSYKKGSAE</sequence>
<protein>
    <submittedName>
        <fullName evidence="2">PHP domain-containing protein</fullName>
    </submittedName>
</protein>
<dbReference type="InterPro" id="IPR016195">
    <property type="entry name" value="Pol/histidinol_Pase-like"/>
</dbReference>
<dbReference type="Proteomes" id="UP000733611">
    <property type="component" value="Unassembled WGS sequence"/>
</dbReference>
<name>A0A948TI75_9GAMM</name>
<dbReference type="PANTHER" id="PTHR42924:SF3">
    <property type="entry name" value="POLYMERASE_HISTIDINOL PHOSPHATASE N-TERMINAL DOMAIN-CONTAINING PROTEIN"/>
    <property type="match status" value="1"/>
</dbReference>
<dbReference type="SUPFAM" id="SSF89550">
    <property type="entry name" value="PHP domain-like"/>
    <property type="match status" value="1"/>
</dbReference>
<reference evidence="2" key="2">
    <citation type="submission" date="2021-04" db="EMBL/GenBank/DDBJ databases">
        <authorList>
            <person name="Gilroy R."/>
        </authorList>
    </citation>
    <scope>NUCLEOTIDE SEQUENCE</scope>
    <source>
        <strain evidence="2">378</strain>
    </source>
</reference>
<dbReference type="Pfam" id="PF02811">
    <property type="entry name" value="PHP"/>
    <property type="match status" value="1"/>
</dbReference>
<dbReference type="Gene3D" id="3.20.20.140">
    <property type="entry name" value="Metal-dependent hydrolases"/>
    <property type="match status" value="1"/>
</dbReference>
<accession>A0A948TI75</accession>
<gene>
    <name evidence="2" type="ORF">H9847_10965</name>
</gene>
<dbReference type="InterPro" id="IPR003141">
    <property type="entry name" value="Pol/His_phosphatase_N"/>
</dbReference>
<dbReference type="Gene3D" id="1.10.150.650">
    <property type="match status" value="1"/>
</dbReference>
<dbReference type="AlphaFoldDB" id="A0A948TI75"/>
<dbReference type="InterPro" id="IPR004013">
    <property type="entry name" value="PHP_dom"/>
</dbReference>
<comment type="caution">
    <text evidence="2">The sequence shown here is derived from an EMBL/GenBank/DDBJ whole genome shotgun (WGS) entry which is preliminary data.</text>
</comment>
<dbReference type="EMBL" id="JAHLFE010000227">
    <property type="protein sequence ID" value="MBU3845360.1"/>
    <property type="molecule type" value="Genomic_DNA"/>
</dbReference>
<organism evidence="2 3">
    <name type="scientific">Candidatus Anaerobiospirillum pullicola</name>
    <dbReference type="NCBI Taxonomy" id="2838451"/>
    <lineage>
        <taxon>Bacteria</taxon>
        <taxon>Pseudomonadati</taxon>
        <taxon>Pseudomonadota</taxon>
        <taxon>Gammaproteobacteria</taxon>
        <taxon>Aeromonadales</taxon>
        <taxon>Succinivibrionaceae</taxon>
        <taxon>Anaerobiospirillum</taxon>
    </lineage>
</organism>
<dbReference type="InterPro" id="IPR052018">
    <property type="entry name" value="PHP_domain"/>
</dbReference>
<dbReference type="GO" id="GO:0035312">
    <property type="term" value="F:5'-3' DNA exonuclease activity"/>
    <property type="evidence" value="ECO:0007669"/>
    <property type="project" value="TreeGrafter"/>
</dbReference>